<dbReference type="AlphaFoldDB" id="A0A8S1ESE0"/>
<keyword evidence="10" id="KW-1185">Reference proteome</keyword>
<evidence type="ECO:0000256" key="7">
    <source>
        <dbReference type="ARBA" id="ARBA00023136"/>
    </source>
</evidence>
<evidence type="ECO:0000256" key="5">
    <source>
        <dbReference type="ARBA" id="ARBA00022927"/>
    </source>
</evidence>
<evidence type="ECO:0000256" key="6">
    <source>
        <dbReference type="ARBA" id="ARBA00023034"/>
    </source>
</evidence>
<comment type="caution">
    <text evidence="9">The sequence shown here is derived from an EMBL/GenBank/DDBJ whole genome shotgun (WGS) entry which is preliminary data.</text>
</comment>
<evidence type="ECO:0000313" key="10">
    <source>
        <dbReference type="Proteomes" id="UP000494206"/>
    </source>
</evidence>
<gene>
    <name evidence="9" type="ORF">CBOVIS_LOCUS8626</name>
</gene>
<evidence type="ECO:0000256" key="4">
    <source>
        <dbReference type="ARBA" id="ARBA00022448"/>
    </source>
</evidence>
<protein>
    <recommendedName>
        <fullName evidence="3">Conserved oligomeric Golgi complex subunit 8</fullName>
    </recommendedName>
    <alternativeName>
        <fullName evidence="8">Component of oligomeric Golgi complex 8</fullName>
    </alternativeName>
</protein>
<evidence type="ECO:0000256" key="2">
    <source>
        <dbReference type="ARBA" id="ARBA00006419"/>
    </source>
</evidence>
<dbReference type="InterPro" id="IPR007255">
    <property type="entry name" value="COG8"/>
</dbReference>
<keyword evidence="4" id="KW-0813">Transport</keyword>
<dbReference type="EMBL" id="CADEPM010000005">
    <property type="protein sequence ID" value="CAB3406567.1"/>
    <property type="molecule type" value="Genomic_DNA"/>
</dbReference>
<evidence type="ECO:0000256" key="1">
    <source>
        <dbReference type="ARBA" id="ARBA00004395"/>
    </source>
</evidence>
<dbReference type="GO" id="GO:0017119">
    <property type="term" value="C:Golgi transport complex"/>
    <property type="evidence" value="ECO:0007669"/>
    <property type="project" value="InterPro"/>
</dbReference>
<evidence type="ECO:0000313" key="9">
    <source>
        <dbReference type="EMBL" id="CAB3406567.1"/>
    </source>
</evidence>
<evidence type="ECO:0000256" key="8">
    <source>
        <dbReference type="ARBA" id="ARBA00031347"/>
    </source>
</evidence>
<evidence type="ECO:0000256" key="3">
    <source>
        <dbReference type="ARBA" id="ARBA00020983"/>
    </source>
</evidence>
<dbReference type="GO" id="GO:0000139">
    <property type="term" value="C:Golgi membrane"/>
    <property type="evidence" value="ECO:0007669"/>
    <property type="project" value="UniProtKB-SubCell"/>
</dbReference>
<dbReference type="GO" id="GO:0006891">
    <property type="term" value="P:intra-Golgi vesicle-mediated transport"/>
    <property type="evidence" value="ECO:0007669"/>
    <property type="project" value="TreeGrafter"/>
</dbReference>
<name>A0A8S1ESE0_9PELO</name>
<comment type="subcellular location">
    <subcellularLocation>
        <location evidence="1">Golgi apparatus membrane</location>
        <topology evidence="1">Peripheral membrane protein</topology>
    </subcellularLocation>
</comment>
<organism evidence="9 10">
    <name type="scientific">Caenorhabditis bovis</name>
    <dbReference type="NCBI Taxonomy" id="2654633"/>
    <lineage>
        <taxon>Eukaryota</taxon>
        <taxon>Metazoa</taxon>
        <taxon>Ecdysozoa</taxon>
        <taxon>Nematoda</taxon>
        <taxon>Chromadorea</taxon>
        <taxon>Rhabditida</taxon>
        <taxon>Rhabditina</taxon>
        <taxon>Rhabditomorpha</taxon>
        <taxon>Rhabditoidea</taxon>
        <taxon>Rhabditidae</taxon>
        <taxon>Peloderinae</taxon>
        <taxon>Caenorhabditis</taxon>
    </lineage>
</organism>
<proteinExistence type="inferred from homology"/>
<keyword evidence="5" id="KW-0653">Protein transport</keyword>
<dbReference type="Pfam" id="PF04124">
    <property type="entry name" value="Dor1"/>
    <property type="match status" value="1"/>
</dbReference>
<keyword evidence="7" id="KW-0472">Membrane</keyword>
<dbReference type="GO" id="GO:0015031">
    <property type="term" value="P:protein transport"/>
    <property type="evidence" value="ECO:0007669"/>
    <property type="project" value="UniProtKB-KW"/>
</dbReference>
<dbReference type="PANTHER" id="PTHR21311">
    <property type="entry name" value="CONSERVED OLIGOMERIC GOLGI COMPLEX COMPONENT 8"/>
    <property type="match status" value="1"/>
</dbReference>
<reference evidence="9 10" key="1">
    <citation type="submission" date="2020-04" db="EMBL/GenBank/DDBJ databases">
        <authorList>
            <person name="Laetsch R D."/>
            <person name="Stevens L."/>
            <person name="Kumar S."/>
            <person name="Blaxter L. M."/>
        </authorList>
    </citation>
    <scope>NUCLEOTIDE SEQUENCE [LARGE SCALE GENOMIC DNA]</scope>
</reference>
<dbReference type="Proteomes" id="UP000494206">
    <property type="component" value="Unassembled WGS sequence"/>
</dbReference>
<comment type="similarity">
    <text evidence="2">Belongs to the COG8 family.</text>
</comment>
<sequence length="201" mass="23033">MENDIQLPIENDIRTIGLEQMRRERVLLASELKSIESQISDLAFKNYGTYADAGRATHDCSKTFGGMREGTEDLSARSEELTNAFQDFRKKAKLLAAEQELIQKALDKSNPLWELLSLPSKMDVCIRAGYYDLAYSLTNYGMQLHQQSQLIKNPLIKKVSDRLVEARSYLLEMLFNKFSGPLDLAESIKVVNNTNKFWIFR</sequence>
<dbReference type="PANTHER" id="PTHR21311:SF0">
    <property type="entry name" value="CONSERVED OLIGOMERIC GOLGI COMPLEX SUBUNIT 8"/>
    <property type="match status" value="1"/>
</dbReference>
<accession>A0A8S1ESE0</accession>
<keyword evidence="6" id="KW-0333">Golgi apparatus</keyword>
<dbReference type="OrthoDB" id="1661054at2759"/>